<gene>
    <name evidence="1" type="ORF">C7K55_00220</name>
</gene>
<sequence length="82" mass="8940">MIVLKISNASEVMASKLGKFLESLTPDSLDQSTIEDIVIKKLVENLHAEGLKGEVASVRGLDLDGKELVVHDGLSVRRHQAF</sequence>
<dbReference type="OrthoDB" id="565238at2"/>
<dbReference type="EMBL" id="PXXO01000001">
    <property type="protein sequence ID" value="PSJ07231.1"/>
    <property type="molecule type" value="Genomic_DNA"/>
</dbReference>
<dbReference type="Proteomes" id="UP000243002">
    <property type="component" value="Unassembled WGS sequence"/>
</dbReference>
<evidence type="ECO:0000313" key="2">
    <source>
        <dbReference type="Proteomes" id="UP000243002"/>
    </source>
</evidence>
<comment type="caution">
    <text evidence="1">The sequence shown here is derived from an EMBL/GenBank/DDBJ whole genome shotgun (WGS) entry which is preliminary data.</text>
</comment>
<dbReference type="RefSeq" id="WP_106501415.1">
    <property type="nucleotide sequence ID" value="NZ_PXXO01000001.1"/>
</dbReference>
<name>A0A2P7N1E6_9CYAN</name>
<keyword evidence="2" id="KW-1185">Reference proteome</keyword>
<proteinExistence type="predicted"/>
<evidence type="ECO:0000313" key="1">
    <source>
        <dbReference type="EMBL" id="PSJ07231.1"/>
    </source>
</evidence>
<dbReference type="AlphaFoldDB" id="A0A2P7N1E6"/>
<accession>A0A2P7N1E6</accession>
<protein>
    <submittedName>
        <fullName evidence="1">Uncharacterized protein</fullName>
    </submittedName>
</protein>
<organism evidence="1 2">
    <name type="scientific">Cyanobium usitatum str. Tous</name>
    <dbReference type="NCBI Taxonomy" id="2116684"/>
    <lineage>
        <taxon>Bacteria</taxon>
        <taxon>Bacillati</taxon>
        <taxon>Cyanobacteriota</taxon>
        <taxon>Cyanophyceae</taxon>
        <taxon>Synechococcales</taxon>
        <taxon>Prochlorococcaceae</taxon>
        <taxon>Cyanobium</taxon>
    </lineage>
</organism>
<reference evidence="1 2" key="1">
    <citation type="journal article" date="2018" name="Environ. Microbiol.">
        <title>Ecological and genomic features of two widespread freshwater picocyanobacteria.</title>
        <authorList>
            <person name="Cabello-Yeves P.J."/>
            <person name="Picazo A."/>
            <person name="Camacho A."/>
            <person name="Callieri C."/>
            <person name="Rosselli R."/>
            <person name="Roda-Garcia J.J."/>
            <person name="Coutinho F.H."/>
            <person name="Rodriguez-Valera F."/>
        </authorList>
    </citation>
    <scope>NUCLEOTIDE SEQUENCE [LARGE SCALE GENOMIC DNA]</scope>
    <source>
        <strain evidence="1 2">Tous</strain>
    </source>
</reference>